<dbReference type="AlphaFoldDB" id="A0A8J9UJU1"/>
<evidence type="ECO:0000313" key="3">
    <source>
        <dbReference type="Proteomes" id="UP000838878"/>
    </source>
</evidence>
<sequence length="83" mass="9180">MSNYTGDLIQSKAIRSMLNALYWTLGSRAARSSRVGAMRIHAPESTPIKTEPIPSSSTNKEPSIWSDFDEVASIFQRIALQPV</sequence>
<feature type="region of interest" description="Disordered" evidence="1">
    <location>
        <begin position="38"/>
        <end position="62"/>
    </location>
</feature>
<accession>A0A8J9UJU1</accession>
<dbReference type="OrthoDB" id="1607513at2759"/>
<feature type="non-terminal residue" evidence="2">
    <location>
        <position position="83"/>
    </location>
</feature>
<evidence type="ECO:0000256" key="1">
    <source>
        <dbReference type="SAM" id="MobiDB-lite"/>
    </source>
</evidence>
<organism evidence="2 3">
    <name type="scientific">Brenthis ino</name>
    <name type="common">lesser marbled fritillary</name>
    <dbReference type="NCBI Taxonomy" id="405034"/>
    <lineage>
        <taxon>Eukaryota</taxon>
        <taxon>Metazoa</taxon>
        <taxon>Ecdysozoa</taxon>
        <taxon>Arthropoda</taxon>
        <taxon>Hexapoda</taxon>
        <taxon>Insecta</taxon>
        <taxon>Pterygota</taxon>
        <taxon>Neoptera</taxon>
        <taxon>Endopterygota</taxon>
        <taxon>Lepidoptera</taxon>
        <taxon>Glossata</taxon>
        <taxon>Ditrysia</taxon>
        <taxon>Papilionoidea</taxon>
        <taxon>Nymphalidae</taxon>
        <taxon>Heliconiinae</taxon>
        <taxon>Argynnini</taxon>
        <taxon>Brenthis</taxon>
    </lineage>
</organism>
<gene>
    <name evidence="2" type="ORF">BINO364_LOCUS1956</name>
</gene>
<dbReference type="EMBL" id="OV170230">
    <property type="protein sequence ID" value="CAH0714962.1"/>
    <property type="molecule type" value="Genomic_DNA"/>
</dbReference>
<proteinExistence type="predicted"/>
<evidence type="ECO:0000313" key="2">
    <source>
        <dbReference type="EMBL" id="CAH0714962.1"/>
    </source>
</evidence>
<protein>
    <submittedName>
        <fullName evidence="2">Uncharacterized protein</fullName>
    </submittedName>
</protein>
<reference evidence="2" key="1">
    <citation type="submission" date="2021-12" db="EMBL/GenBank/DDBJ databases">
        <authorList>
            <person name="Martin H S."/>
        </authorList>
    </citation>
    <scope>NUCLEOTIDE SEQUENCE</scope>
</reference>
<keyword evidence="3" id="KW-1185">Reference proteome</keyword>
<name>A0A8J9UJU1_9NEOP</name>
<dbReference type="Proteomes" id="UP000838878">
    <property type="component" value="Chromosome 10"/>
</dbReference>